<feature type="chain" id="PRO_5046590221" evidence="7">
    <location>
        <begin position="24"/>
        <end position="384"/>
    </location>
</feature>
<reference evidence="8 9" key="1">
    <citation type="submission" date="2023-04" db="EMBL/GenBank/DDBJ databases">
        <title>Clostridium tannerae sp. nov., isolated from the fecal material of an alpaca.</title>
        <authorList>
            <person name="Miller S."/>
            <person name="Hendry M."/>
            <person name="King J."/>
            <person name="Sankaranarayanan K."/>
            <person name="Lawson P.A."/>
        </authorList>
    </citation>
    <scope>NUCLEOTIDE SEQUENCE [LARGE SCALE GENOMIC DNA]</scope>
    <source>
        <strain evidence="8 9">A1-XYC3</strain>
    </source>
</reference>
<proteinExistence type="predicted"/>
<accession>A0ABU4JWR6</accession>
<name>A0ABU4JWR6_9CLOT</name>
<keyword evidence="9" id="KW-1185">Reference proteome</keyword>
<feature type="signal peptide" evidence="7">
    <location>
        <begin position="1"/>
        <end position="23"/>
    </location>
</feature>
<dbReference type="SUPFAM" id="SSF56954">
    <property type="entry name" value="Outer membrane efflux proteins (OEP)"/>
    <property type="match status" value="1"/>
</dbReference>
<keyword evidence="7" id="KW-0732">Signal</keyword>
<evidence type="ECO:0000256" key="7">
    <source>
        <dbReference type="SAM" id="SignalP"/>
    </source>
</evidence>
<evidence type="ECO:0000256" key="4">
    <source>
        <dbReference type="ARBA" id="ARBA00023136"/>
    </source>
</evidence>
<evidence type="ECO:0000256" key="5">
    <source>
        <dbReference type="ARBA" id="ARBA00023237"/>
    </source>
</evidence>
<dbReference type="Proteomes" id="UP001281656">
    <property type="component" value="Unassembled WGS sequence"/>
</dbReference>
<sequence>MNKKLSLIIALAMSITISSPSLAASTNAVTTPQTTITDTVNLSTNFTLEEALNSIEKYNTSIQLMDQKLILLNKQYDYDHQNAIDADKMLYSVNKNENLYISLKQAIEIKPQQSAQAVKDAKHEKEDALKALKFNMKRQYMNVINYQDQITNINNSISNIDKQIEKVNNLIKQGMATSSDLQQLNVQRSQLVAALNGPKALIEQSVLTVKQILNTDLNANLTLAPAKIDFVKFDDSNIEARINKSIEDDYDLANINRNIEWAKMNVDLNTKYGHNNTTGLVNAQLNLQNAINTLDDTTLKLKIRAWSSYYNMKNKEDSITAEQINLQNARENYNNASAKFEVGQVDQLEVYSKKLALEKEELTVQNLVNDYMVTVEEFKDLLGE</sequence>
<dbReference type="PANTHER" id="PTHR30026">
    <property type="entry name" value="OUTER MEMBRANE PROTEIN TOLC"/>
    <property type="match status" value="1"/>
</dbReference>
<dbReference type="Gene3D" id="1.20.1600.10">
    <property type="entry name" value="Outer membrane efflux proteins (OEP)"/>
    <property type="match status" value="2"/>
</dbReference>
<dbReference type="PANTHER" id="PTHR30026:SF20">
    <property type="entry name" value="OUTER MEMBRANE PROTEIN TOLC"/>
    <property type="match status" value="1"/>
</dbReference>
<dbReference type="InterPro" id="IPR051906">
    <property type="entry name" value="TolC-like"/>
</dbReference>
<protein>
    <submittedName>
        <fullName evidence="8">TolC family protein</fullName>
    </submittedName>
</protein>
<keyword evidence="6" id="KW-0175">Coiled coil</keyword>
<keyword evidence="2" id="KW-1134">Transmembrane beta strand</keyword>
<evidence type="ECO:0000256" key="2">
    <source>
        <dbReference type="ARBA" id="ARBA00022452"/>
    </source>
</evidence>
<gene>
    <name evidence="8" type="ORF">P8V03_15665</name>
</gene>
<keyword evidence="5" id="KW-0998">Cell outer membrane</keyword>
<dbReference type="EMBL" id="JARUJP010000023">
    <property type="protein sequence ID" value="MDW8802585.1"/>
    <property type="molecule type" value="Genomic_DNA"/>
</dbReference>
<evidence type="ECO:0000313" key="8">
    <source>
        <dbReference type="EMBL" id="MDW8802585.1"/>
    </source>
</evidence>
<keyword evidence="4" id="KW-0472">Membrane</keyword>
<organism evidence="8 9">
    <name type="scientific">Clostridium tanneri</name>
    <dbReference type="NCBI Taxonomy" id="3037988"/>
    <lineage>
        <taxon>Bacteria</taxon>
        <taxon>Bacillati</taxon>
        <taxon>Bacillota</taxon>
        <taxon>Clostridia</taxon>
        <taxon>Eubacteriales</taxon>
        <taxon>Clostridiaceae</taxon>
        <taxon>Clostridium</taxon>
    </lineage>
</organism>
<evidence type="ECO:0000256" key="1">
    <source>
        <dbReference type="ARBA" id="ARBA00004442"/>
    </source>
</evidence>
<comment type="caution">
    <text evidence="8">The sequence shown here is derived from an EMBL/GenBank/DDBJ whole genome shotgun (WGS) entry which is preliminary data.</text>
</comment>
<evidence type="ECO:0000313" key="9">
    <source>
        <dbReference type="Proteomes" id="UP001281656"/>
    </source>
</evidence>
<evidence type="ECO:0000256" key="3">
    <source>
        <dbReference type="ARBA" id="ARBA00022692"/>
    </source>
</evidence>
<dbReference type="RefSeq" id="WP_318798900.1">
    <property type="nucleotide sequence ID" value="NZ_JARUJP010000023.1"/>
</dbReference>
<comment type="subcellular location">
    <subcellularLocation>
        <location evidence="1">Cell outer membrane</location>
    </subcellularLocation>
</comment>
<feature type="coiled-coil region" evidence="6">
    <location>
        <begin position="280"/>
        <end position="339"/>
    </location>
</feature>
<evidence type="ECO:0000256" key="6">
    <source>
        <dbReference type="SAM" id="Coils"/>
    </source>
</evidence>
<keyword evidence="3" id="KW-0812">Transmembrane</keyword>